<evidence type="ECO:0000313" key="2">
    <source>
        <dbReference type="Proteomes" id="UP000185936"/>
    </source>
</evidence>
<dbReference type="EMBL" id="FTNR01000015">
    <property type="protein sequence ID" value="SIS15953.1"/>
    <property type="molecule type" value="Genomic_DNA"/>
</dbReference>
<dbReference type="Proteomes" id="UP000185936">
    <property type="component" value="Unassembled WGS sequence"/>
</dbReference>
<keyword evidence="2" id="KW-1185">Reference proteome</keyword>
<reference evidence="2" key="1">
    <citation type="submission" date="2017-01" db="EMBL/GenBank/DDBJ databases">
        <authorList>
            <person name="Varghese N."/>
            <person name="Submissions S."/>
        </authorList>
    </citation>
    <scope>NUCLEOTIDE SEQUENCE [LARGE SCALE GENOMIC DNA]</scope>
    <source>
        <strain evidence="2">type strain: HArc-</strain>
    </source>
</reference>
<name>A0A1N7GTP0_9EURY</name>
<gene>
    <name evidence="1" type="ORF">SAMN05421752_11567</name>
</gene>
<dbReference type="AlphaFoldDB" id="A0A1N7GTP0"/>
<proteinExistence type="predicted"/>
<protein>
    <submittedName>
        <fullName evidence="1">Uncharacterized protein</fullName>
    </submittedName>
</protein>
<dbReference type="STRING" id="308853.SAMN05421752_11567"/>
<accession>A0A1N7GTP0</accession>
<sequence length="81" mass="9027">METGAHSLYPEKNELWMTRGIGERSTECETLIEIGNVVIAGQSFLKTVHPEEVPRKKLLATRHTTTVLELSFACAQRATSI</sequence>
<organism evidence="1 2">
    <name type="scientific">Natronorubrum thiooxidans</name>
    <dbReference type="NCBI Taxonomy" id="308853"/>
    <lineage>
        <taxon>Archaea</taxon>
        <taxon>Methanobacteriati</taxon>
        <taxon>Methanobacteriota</taxon>
        <taxon>Stenosarchaea group</taxon>
        <taxon>Halobacteria</taxon>
        <taxon>Halobacteriales</taxon>
        <taxon>Natrialbaceae</taxon>
        <taxon>Natronorubrum</taxon>
    </lineage>
</organism>
<evidence type="ECO:0000313" key="1">
    <source>
        <dbReference type="EMBL" id="SIS15953.1"/>
    </source>
</evidence>